<evidence type="ECO:0000313" key="1">
    <source>
        <dbReference type="EMBL" id="CUS09346.1"/>
    </source>
</evidence>
<gene>
    <name evidence="1" type="ORF">GSTUAT00006548001</name>
</gene>
<dbReference type="AlphaFoldDB" id="A0A292PP87"/>
<organism evidence="1 2">
    <name type="scientific">Tuber aestivum</name>
    <name type="common">summer truffle</name>
    <dbReference type="NCBI Taxonomy" id="59557"/>
    <lineage>
        <taxon>Eukaryota</taxon>
        <taxon>Fungi</taxon>
        <taxon>Dikarya</taxon>
        <taxon>Ascomycota</taxon>
        <taxon>Pezizomycotina</taxon>
        <taxon>Pezizomycetes</taxon>
        <taxon>Pezizales</taxon>
        <taxon>Tuberaceae</taxon>
        <taxon>Tuber</taxon>
    </lineage>
</organism>
<protein>
    <submittedName>
        <fullName evidence="1">Uncharacterized protein</fullName>
    </submittedName>
</protein>
<proteinExistence type="predicted"/>
<evidence type="ECO:0000313" key="2">
    <source>
        <dbReference type="Proteomes" id="UP001412239"/>
    </source>
</evidence>
<name>A0A292PP87_9PEZI</name>
<dbReference type="EMBL" id="LN891084">
    <property type="protein sequence ID" value="CUS09346.1"/>
    <property type="molecule type" value="Genomic_DNA"/>
</dbReference>
<dbReference type="Proteomes" id="UP001412239">
    <property type="component" value="Unassembled WGS sequence"/>
</dbReference>
<reference evidence="1" key="1">
    <citation type="submission" date="2015-10" db="EMBL/GenBank/DDBJ databases">
        <authorList>
            <person name="Regsiter A."/>
            <person name="william w."/>
        </authorList>
    </citation>
    <scope>NUCLEOTIDE SEQUENCE</scope>
    <source>
        <strain evidence="1">Montdore</strain>
    </source>
</reference>
<accession>A0A292PP87</accession>
<keyword evidence="2" id="KW-1185">Reference proteome</keyword>
<sequence length="289" mass="32868">MRTVDNSVGEGLMFIRFAKLTQRFENGDIVVSTKEIAESYQERQTKDGELDTALATIVGDLRMCIWEANYTDWLATVIHRAKYSKFFSEPSKATKLQARHLSQVASGRLDLEAAILGLEREQDSQANLFRRACAHLNQPESAVFEAIRQCIDKKASKDANEILALEKTERWGELYGRILRDTRNLQECIPTRFIPFQEHVRGALREFTRAHSMGCARTARHGASYALAQKRSNENRHPMQTEEWTGAGAPMYGESRREMKENNQKVDARLAGRRFADGGESRLGVEIQD</sequence>